<organism evidence="1 2">
    <name type="scientific">Actinomadura gamaensis</name>
    <dbReference type="NCBI Taxonomy" id="1763541"/>
    <lineage>
        <taxon>Bacteria</taxon>
        <taxon>Bacillati</taxon>
        <taxon>Actinomycetota</taxon>
        <taxon>Actinomycetes</taxon>
        <taxon>Streptosporangiales</taxon>
        <taxon>Thermomonosporaceae</taxon>
        <taxon>Actinomadura</taxon>
    </lineage>
</organism>
<reference evidence="2" key="1">
    <citation type="journal article" date="2019" name="Int. J. Syst. Evol. Microbiol.">
        <title>The Global Catalogue of Microorganisms (GCM) 10K type strain sequencing project: providing services to taxonomists for standard genome sequencing and annotation.</title>
        <authorList>
            <consortium name="The Broad Institute Genomics Platform"/>
            <consortium name="The Broad Institute Genome Sequencing Center for Infectious Disease"/>
            <person name="Wu L."/>
            <person name="Ma J."/>
        </authorList>
    </citation>
    <scope>NUCLEOTIDE SEQUENCE [LARGE SCALE GENOMIC DNA]</scope>
    <source>
        <strain evidence="2">KLKA75</strain>
    </source>
</reference>
<accession>A0ABV9U7U2</accession>
<proteinExistence type="predicted"/>
<name>A0ABV9U7U2_9ACTN</name>
<evidence type="ECO:0000313" key="1">
    <source>
        <dbReference type="EMBL" id="MFC4911588.1"/>
    </source>
</evidence>
<dbReference type="RefSeq" id="WP_378260637.1">
    <property type="nucleotide sequence ID" value="NZ_JBHSIT010000009.1"/>
</dbReference>
<gene>
    <name evidence="1" type="ORF">ACFPCY_30090</name>
</gene>
<sequence length="47" mass="4937">MALRLVQVNFNAGDDAELGGFWTDAGGGGLDSEAPDITDLQPVRFEA</sequence>
<keyword evidence="2" id="KW-1185">Reference proteome</keyword>
<evidence type="ECO:0000313" key="2">
    <source>
        <dbReference type="Proteomes" id="UP001595872"/>
    </source>
</evidence>
<comment type="caution">
    <text evidence="1">The sequence shown here is derived from an EMBL/GenBank/DDBJ whole genome shotgun (WGS) entry which is preliminary data.</text>
</comment>
<dbReference type="EMBL" id="JBHSIT010000009">
    <property type="protein sequence ID" value="MFC4911588.1"/>
    <property type="molecule type" value="Genomic_DNA"/>
</dbReference>
<dbReference type="Proteomes" id="UP001595872">
    <property type="component" value="Unassembled WGS sequence"/>
</dbReference>
<protein>
    <submittedName>
        <fullName evidence="1">Uncharacterized protein</fullName>
    </submittedName>
</protein>